<dbReference type="SUPFAM" id="SSF51905">
    <property type="entry name" value="FAD/NAD(P)-binding domain"/>
    <property type="match status" value="1"/>
</dbReference>
<dbReference type="EMBL" id="QDGZ01000013">
    <property type="protein sequence ID" value="PVG80775.1"/>
    <property type="molecule type" value="Genomic_DNA"/>
</dbReference>
<dbReference type="GO" id="GO:0008202">
    <property type="term" value="P:steroid metabolic process"/>
    <property type="evidence" value="ECO:0007669"/>
    <property type="project" value="UniProtKB-ARBA"/>
</dbReference>
<feature type="domain" description="FAD-dependent oxidoreductase 2 FAD-binding" evidence="6">
    <location>
        <begin position="48"/>
        <end position="501"/>
    </location>
</feature>
<keyword evidence="3" id="KW-0274">FAD</keyword>
<name>A0A2T8F4Y7_9ACTN</name>
<dbReference type="OrthoDB" id="9813348at2"/>
<feature type="compositionally biased region" description="Basic residues" evidence="5">
    <location>
        <begin position="22"/>
        <end position="38"/>
    </location>
</feature>
<gene>
    <name evidence="7" type="ORF">DDE18_21220</name>
</gene>
<evidence type="ECO:0000259" key="6">
    <source>
        <dbReference type="Pfam" id="PF00890"/>
    </source>
</evidence>
<keyword evidence="8" id="KW-1185">Reference proteome</keyword>
<dbReference type="Pfam" id="PF00890">
    <property type="entry name" value="FAD_binding_2"/>
    <property type="match status" value="1"/>
</dbReference>
<dbReference type="Proteomes" id="UP000246018">
    <property type="component" value="Unassembled WGS sequence"/>
</dbReference>
<evidence type="ECO:0000313" key="8">
    <source>
        <dbReference type="Proteomes" id="UP000246018"/>
    </source>
</evidence>
<comment type="caution">
    <text evidence="7">The sequence shown here is derived from an EMBL/GenBank/DDBJ whole genome shotgun (WGS) entry which is preliminary data.</text>
</comment>
<reference evidence="7 8" key="1">
    <citation type="submission" date="2018-04" db="EMBL/GenBank/DDBJ databases">
        <title>Genome of Nocardioides gansuensis WSJ-1.</title>
        <authorList>
            <person name="Wu S."/>
            <person name="Wang G."/>
        </authorList>
    </citation>
    <scope>NUCLEOTIDE SEQUENCE [LARGE SCALE GENOMIC DNA]</scope>
    <source>
        <strain evidence="7 8">WSJ-1</strain>
    </source>
</reference>
<evidence type="ECO:0000256" key="1">
    <source>
        <dbReference type="ARBA" id="ARBA00001974"/>
    </source>
</evidence>
<keyword evidence="4" id="KW-0560">Oxidoreductase</keyword>
<evidence type="ECO:0000256" key="5">
    <source>
        <dbReference type="SAM" id="MobiDB-lite"/>
    </source>
</evidence>
<sequence>MRRRGRDPRRPAGGWRGEPARRRPARPRRCGPRARRRGGPVSVGRPTVVVVGAGGAGLCVALEAASQGATVHLVEKQSTMGGMLRIANGEFSGAGSRRQAERGIEDSPERHWDEVRRISHDRVDPGLARMSVLRQGETVDWLESLGFQFHPDCPGLIHGHEVYDVPRTYWGVEQGHSVLQVLLPLVEEQVQAGRVVLHLSTRLRGLVREADAVVGVAVEDPEGSRELRGDAVVLATGGYDANIGLRNRFMPEHCADVLVGCLDHATGDGLVAAEEVGAAVSADGIFLPVMGMIPDPDRPQHAVDYRQAFVEMAPAYRTPHEIWVNRHGERFVAEDTRSPEQRERALIRQPGNLMHIVFDASVVREAPVSLIRNPADEWTPERFAESCRSSPWITRADSLEELARALDVPADALARNVADYNAAVRGEVVDALGRTTFPTALEEGPWYAITTVAASILSRDGLRAGTDLRVQDQQGEPIPGLYAVGEVLGNNVFAGDNYVGGMSITPAMTLGRLLGRALGAGAAEEQQ</sequence>
<organism evidence="7 8">
    <name type="scientific">Nocardioides gansuensis</name>
    <dbReference type="NCBI Taxonomy" id="2138300"/>
    <lineage>
        <taxon>Bacteria</taxon>
        <taxon>Bacillati</taxon>
        <taxon>Actinomycetota</taxon>
        <taxon>Actinomycetes</taxon>
        <taxon>Propionibacteriales</taxon>
        <taxon>Nocardioidaceae</taxon>
        <taxon>Nocardioides</taxon>
    </lineage>
</organism>
<dbReference type="AlphaFoldDB" id="A0A2T8F4Y7"/>
<accession>A0A2T8F4Y7</accession>
<dbReference type="Gene3D" id="3.50.50.60">
    <property type="entry name" value="FAD/NAD(P)-binding domain"/>
    <property type="match status" value="1"/>
</dbReference>
<dbReference type="SUPFAM" id="SSF56425">
    <property type="entry name" value="Succinate dehydrogenase/fumarate reductase flavoprotein, catalytic domain"/>
    <property type="match status" value="1"/>
</dbReference>
<proteinExistence type="predicted"/>
<evidence type="ECO:0000313" key="7">
    <source>
        <dbReference type="EMBL" id="PVG80775.1"/>
    </source>
</evidence>
<keyword evidence="2" id="KW-0285">Flavoprotein</keyword>
<feature type="region of interest" description="Disordered" evidence="5">
    <location>
        <begin position="1"/>
        <end position="45"/>
    </location>
</feature>
<evidence type="ECO:0000256" key="3">
    <source>
        <dbReference type="ARBA" id="ARBA00022827"/>
    </source>
</evidence>
<evidence type="ECO:0000256" key="2">
    <source>
        <dbReference type="ARBA" id="ARBA00022630"/>
    </source>
</evidence>
<dbReference type="PANTHER" id="PTHR43400:SF10">
    <property type="entry name" value="3-OXOSTEROID 1-DEHYDROGENASE"/>
    <property type="match status" value="1"/>
</dbReference>
<comment type="cofactor">
    <cofactor evidence="1">
        <name>FAD</name>
        <dbReference type="ChEBI" id="CHEBI:57692"/>
    </cofactor>
</comment>
<dbReference type="InterPro" id="IPR050315">
    <property type="entry name" value="FAD-oxidoreductase_2"/>
</dbReference>
<dbReference type="GO" id="GO:0033765">
    <property type="term" value="F:steroid dehydrogenase activity, acting on the CH-CH group of donors"/>
    <property type="evidence" value="ECO:0007669"/>
    <property type="project" value="UniProtKB-ARBA"/>
</dbReference>
<dbReference type="PANTHER" id="PTHR43400">
    <property type="entry name" value="FUMARATE REDUCTASE"/>
    <property type="match status" value="1"/>
</dbReference>
<protein>
    <submittedName>
        <fullName evidence="7">FAD-binding dehydrogenase</fullName>
    </submittedName>
</protein>
<dbReference type="InterPro" id="IPR003953">
    <property type="entry name" value="FAD-dep_OxRdtase_2_FAD-bd"/>
</dbReference>
<dbReference type="InterPro" id="IPR036188">
    <property type="entry name" value="FAD/NAD-bd_sf"/>
</dbReference>
<dbReference type="InterPro" id="IPR027477">
    <property type="entry name" value="Succ_DH/fumarate_Rdtase_cat_sf"/>
</dbReference>
<dbReference type="Gene3D" id="3.90.700.10">
    <property type="entry name" value="Succinate dehydrogenase/fumarate reductase flavoprotein, catalytic domain"/>
    <property type="match status" value="1"/>
</dbReference>
<evidence type="ECO:0000256" key="4">
    <source>
        <dbReference type="ARBA" id="ARBA00023002"/>
    </source>
</evidence>